<dbReference type="Gene3D" id="1.20.1280.50">
    <property type="match status" value="1"/>
</dbReference>
<dbReference type="AlphaFoldDB" id="A0A815Y3C9"/>
<dbReference type="InterPro" id="IPR036047">
    <property type="entry name" value="F-box-like_dom_sf"/>
</dbReference>
<organism evidence="2 4">
    <name type="scientific">Rotaria magnacalcarata</name>
    <dbReference type="NCBI Taxonomy" id="392030"/>
    <lineage>
        <taxon>Eukaryota</taxon>
        <taxon>Metazoa</taxon>
        <taxon>Spiralia</taxon>
        <taxon>Gnathifera</taxon>
        <taxon>Rotifera</taxon>
        <taxon>Eurotatoria</taxon>
        <taxon>Bdelloidea</taxon>
        <taxon>Philodinida</taxon>
        <taxon>Philodinidae</taxon>
        <taxon>Rotaria</taxon>
    </lineage>
</organism>
<dbReference type="InterPro" id="IPR053040">
    <property type="entry name" value="LRR-containing_protein_71"/>
</dbReference>
<feature type="domain" description="F-box" evidence="1">
    <location>
        <begin position="10"/>
        <end position="58"/>
    </location>
</feature>
<dbReference type="PANTHER" id="PTHR46984">
    <property type="entry name" value="LEUCINE-RICH REPEAT-CONTAINING PROTEIN 71"/>
    <property type="match status" value="1"/>
</dbReference>
<dbReference type="Gene3D" id="3.80.10.10">
    <property type="entry name" value="Ribonuclease Inhibitor"/>
    <property type="match status" value="2"/>
</dbReference>
<gene>
    <name evidence="3" type="ORF">BYL167_LOCUS12713</name>
    <name evidence="2" type="ORF">CJN711_LOCUS31462</name>
</gene>
<proteinExistence type="predicted"/>
<dbReference type="PANTHER" id="PTHR46984:SF1">
    <property type="entry name" value="LEUCINE-RICH REPEAT-CONTAINING PROTEIN 71"/>
    <property type="match status" value="1"/>
</dbReference>
<dbReference type="InterPro" id="IPR001810">
    <property type="entry name" value="F-box_dom"/>
</dbReference>
<accession>A0A815Y3C9</accession>
<evidence type="ECO:0000313" key="2">
    <source>
        <dbReference type="EMBL" id="CAF1565082.1"/>
    </source>
</evidence>
<name>A0A815Y3C9_9BILA</name>
<comment type="caution">
    <text evidence="2">The sequence shown here is derived from an EMBL/GenBank/DDBJ whole genome shotgun (WGS) entry which is preliminary data.</text>
</comment>
<sequence length="484" mass="55608">MISTTYQHRDMSLSDLPVEIVYRILDHLNTDSILISVRRVCKKLYSITDTYNRYELDLSSIPQAAIKLIASNIRSENVIRLVLSGKSFEGSIFGLFSPLFDIHDFYQLRSLDLNSITCFDLDYVLKAFTSCPLSSLSIDVHYRGSWDDTIKVLVESSIVQNKLRKLILKNVDDLMKQISWPNNCNLTYLSLGKCTYSVYQIILGNLRYLKTLVIRNCIIRDHNQIIPTFYSQLISLTISYCDLSMSDLEFLLAQTPSLTYLKLCCRQRLFDSAFNGFSWEQFIKINISSLAKFEFFFSYAFENNSTMFNIDYLVDSFRTSFWLNEKRWFIICDYFIQRKAINLYTTPMCISRSEDLSKSLSKSSATLVTIRWTVSPIDVSCLPILIWTDGMFGINETEMLTKIELPSIRIDDNEAKYFGDAMKTNKKIAQVVLRDNKIGVVGSKNLAAGLRYNTTLRTLSLVENEIGDEGAQYTADLLQNSTVL</sequence>
<evidence type="ECO:0000259" key="1">
    <source>
        <dbReference type="PROSITE" id="PS50181"/>
    </source>
</evidence>
<evidence type="ECO:0000313" key="3">
    <source>
        <dbReference type="EMBL" id="CAF3982918.1"/>
    </source>
</evidence>
<dbReference type="Pfam" id="PF13516">
    <property type="entry name" value="LRR_6"/>
    <property type="match status" value="1"/>
</dbReference>
<dbReference type="Pfam" id="PF00646">
    <property type="entry name" value="F-box"/>
    <property type="match status" value="1"/>
</dbReference>
<dbReference type="InterPro" id="IPR032675">
    <property type="entry name" value="LRR_dom_sf"/>
</dbReference>
<reference evidence="2" key="1">
    <citation type="submission" date="2021-02" db="EMBL/GenBank/DDBJ databases">
        <authorList>
            <person name="Nowell W R."/>
        </authorList>
    </citation>
    <scope>NUCLEOTIDE SEQUENCE</scope>
</reference>
<dbReference type="SMART" id="SM00368">
    <property type="entry name" value="LRR_RI"/>
    <property type="match status" value="2"/>
</dbReference>
<dbReference type="EMBL" id="CAJNOV010014970">
    <property type="protein sequence ID" value="CAF1565082.1"/>
    <property type="molecule type" value="Genomic_DNA"/>
</dbReference>
<evidence type="ECO:0000313" key="4">
    <source>
        <dbReference type="Proteomes" id="UP000663855"/>
    </source>
</evidence>
<dbReference type="InterPro" id="IPR001611">
    <property type="entry name" value="Leu-rich_rpt"/>
</dbReference>
<dbReference type="Proteomes" id="UP000681967">
    <property type="component" value="Unassembled WGS sequence"/>
</dbReference>
<dbReference type="EMBL" id="CAJOBH010004246">
    <property type="protein sequence ID" value="CAF3982918.1"/>
    <property type="molecule type" value="Genomic_DNA"/>
</dbReference>
<dbReference type="SUPFAM" id="SSF81383">
    <property type="entry name" value="F-box domain"/>
    <property type="match status" value="1"/>
</dbReference>
<dbReference type="PROSITE" id="PS50181">
    <property type="entry name" value="FBOX"/>
    <property type="match status" value="1"/>
</dbReference>
<protein>
    <recommendedName>
        <fullName evidence="1">F-box domain-containing protein</fullName>
    </recommendedName>
</protein>
<dbReference type="SUPFAM" id="SSF52047">
    <property type="entry name" value="RNI-like"/>
    <property type="match status" value="1"/>
</dbReference>
<dbReference type="CDD" id="cd22150">
    <property type="entry name" value="F-box_CeFBXA-like"/>
    <property type="match status" value="1"/>
</dbReference>
<dbReference type="SMART" id="SM00256">
    <property type="entry name" value="FBOX"/>
    <property type="match status" value="1"/>
</dbReference>
<dbReference type="Proteomes" id="UP000663855">
    <property type="component" value="Unassembled WGS sequence"/>
</dbReference>